<feature type="compositionally biased region" description="Low complexity" evidence="1">
    <location>
        <begin position="28"/>
        <end position="47"/>
    </location>
</feature>
<name>A0AAV2CTL8_9ROSI</name>
<dbReference type="Proteomes" id="UP001497516">
    <property type="component" value="Chromosome 10"/>
</dbReference>
<dbReference type="EMBL" id="OZ034814">
    <property type="protein sequence ID" value="CAL1359165.1"/>
    <property type="molecule type" value="Genomic_DNA"/>
</dbReference>
<gene>
    <name evidence="2" type="ORF">LTRI10_LOCUS6671</name>
</gene>
<evidence type="ECO:0000313" key="2">
    <source>
        <dbReference type="EMBL" id="CAL1359165.1"/>
    </source>
</evidence>
<dbReference type="AlphaFoldDB" id="A0AAV2CTL8"/>
<accession>A0AAV2CTL8</accession>
<protein>
    <submittedName>
        <fullName evidence="2">Uncharacterized protein</fullName>
    </submittedName>
</protein>
<feature type="region of interest" description="Disordered" evidence="1">
    <location>
        <begin position="1"/>
        <end position="49"/>
    </location>
</feature>
<evidence type="ECO:0000313" key="3">
    <source>
        <dbReference type="Proteomes" id="UP001497516"/>
    </source>
</evidence>
<sequence length="81" mass="8123">MASFPGGRRVRSPQRGARGEARVGLIGTGEAAAESGGSLSSSTKSRAPCSASTLVSPCTPCKGGCRVITYIKALGDIPNSL</sequence>
<evidence type="ECO:0000256" key="1">
    <source>
        <dbReference type="SAM" id="MobiDB-lite"/>
    </source>
</evidence>
<proteinExistence type="predicted"/>
<reference evidence="2 3" key="1">
    <citation type="submission" date="2024-04" db="EMBL/GenBank/DDBJ databases">
        <authorList>
            <person name="Fracassetti M."/>
        </authorList>
    </citation>
    <scope>NUCLEOTIDE SEQUENCE [LARGE SCALE GENOMIC DNA]</scope>
</reference>
<keyword evidence="3" id="KW-1185">Reference proteome</keyword>
<organism evidence="2 3">
    <name type="scientific">Linum trigynum</name>
    <dbReference type="NCBI Taxonomy" id="586398"/>
    <lineage>
        <taxon>Eukaryota</taxon>
        <taxon>Viridiplantae</taxon>
        <taxon>Streptophyta</taxon>
        <taxon>Embryophyta</taxon>
        <taxon>Tracheophyta</taxon>
        <taxon>Spermatophyta</taxon>
        <taxon>Magnoliopsida</taxon>
        <taxon>eudicotyledons</taxon>
        <taxon>Gunneridae</taxon>
        <taxon>Pentapetalae</taxon>
        <taxon>rosids</taxon>
        <taxon>fabids</taxon>
        <taxon>Malpighiales</taxon>
        <taxon>Linaceae</taxon>
        <taxon>Linum</taxon>
    </lineage>
</organism>